<evidence type="ECO:0008006" key="4">
    <source>
        <dbReference type="Google" id="ProtNLM"/>
    </source>
</evidence>
<dbReference type="SUPFAM" id="SSF50965">
    <property type="entry name" value="Galactose oxidase, central domain"/>
    <property type="match status" value="1"/>
</dbReference>
<organism evidence="2 3">
    <name type="scientific">Blepharisma stoltei</name>
    <dbReference type="NCBI Taxonomy" id="1481888"/>
    <lineage>
        <taxon>Eukaryota</taxon>
        <taxon>Sar</taxon>
        <taxon>Alveolata</taxon>
        <taxon>Ciliophora</taxon>
        <taxon>Postciliodesmatophora</taxon>
        <taxon>Heterotrichea</taxon>
        <taxon>Heterotrichida</taxon>
        <taxon>Blepharismidae</taxon>
        <taxon>Blepharisma</taxon>
    </lineage>
</organism>
<dbReference type="Gene3D" id="2.120.10.80">
    <property type="entry name" value="Kelch-type beta propeller"/>
    <property type="match status" value="1"/>
</dbReference>
<dbReference type="InterPro" id="IPR011043">
    <property type="entry name" value="Gal_Oxase/kelch_b-propeller"/>
</dbReference>
<name>A0AAU9IPA6_9CILI</name>
<proteinExistence type="predicted"/>
<feature type="signal peptide" evidence="1">
    <location>
        <begin position="1"/>
        <end position="19"/>
    </location>
</feature>
<keyword evidence="1" id="KW-0732">Signal</keyword>
<protein>
    <recommendedName>
        <fullName evidence="4">Galactose oxidase</fullName>
    </recommendedName>
</protein>
<evidence type="ECO:0000313" key="3">
    <source>
        <dbReference type="Proteomes" id="UP001162131"/>
    </source>
</evidence>
<keyword evidence="3" id="KW-1185">Reference proteome</keyword>
<sequence length="84" mass="9348">MFLLFCLSVFLCDSFEVSRIPPTSTPPPKRQFSAMDYDKSSNSLLIFGGNQGASSTFNDVWKFSLNDSLWTNLVSTTNTIPSNN</sequence>
<dbReference type="EMBL" id="CAJZBQ010000014">
    <property type="protein sequence ID" value="CAG9315591.1"/>
    <property type="molecule type" value="Genomic_DNA"/>
</dbReference>
<evidence type="ECO:0000256" key="1">
    <source>
        <dbReference type="SAM" id="SignalP"/>
    </source>
</evidence>
<comment type="caution">
    <text evidence="2">The sequence shown here is derived from an EMBL/GenBank/DDBJ whole genome shotgun (WGS) entry which is preliminary data.</text>
</comment>
<feature type="chain" id="PRO_5043840825" description="Galactose oxidase" evidence="1">
    <location>
        <begin position="20"/>
        <end position="84"/>
    </location>
</feature>
<dbReference type="InterPro" id="IPR015915">
    <property type="entry name" value="Kelch-typ_b-propeller"/>
</dbReference>
<dbReference type="AlphaFoldDB" id="A0AAU9IPA6"/>
<gene>
    <name evidence="2" type="ORF">BSTOLATCC_MIC14345</name>
</gene>
<evidence type="ECO:0000313" key="2">
    <source>
        <dbReference type="EMBL" id="CAG9315591.1"/>
    </source>
</evidence>
<dbReference type="Proteomes" id="UP001162131">
    <property type="component" value="Unassembled WGS sequence"/>
</dbReference>
<reference evidence="2" key="1">
    <citation type="submission" date="2021-09" db="EMBL/GenBank/DDBJ databases">
        <authorList>
            <consortium name="AG Swart"/>
            <person name="Singh M."/>
            <person name="Singh A."/>
            <person name="Seah K."/>
            <person name="Emmerich C."/>
        </authorList>
    </citation>
    <scope>NUCLEOTIDE SEQUENCE</scope>
    <source>
        <strain evidence="2">ATCC30299</strain>
    </source>
</reference>
<accession>A0AAU9IPA6</accession>